<comment type="caution">
    <text evidence="1">The sequence shown here is derived from an EMBL/GenBank/DDBJ whole genome shotgun (WGS) entry which is preliminary data.</text>
</comment>
<proteinExistence type="predicted"/>
<reference evidence="1" key="1">
    <citation type="submission" date="2021-01" db="EMBL/GenBank/DDBJ databases">
        <authorList>
            <person name="Lovell J.T."/>
            <person name="Bentley N."/>
            <person name="Bhattarai G."/>
            <person name="Jenkins J.W."/>
            <person name="Sreedasyam A."/>
            <person name="Alarcon Y."/>
            <person name="Bock C."/>
            <person name="Boston L."/>
            <person name="Carlson J."/>
            <person name="Cervantes K."/>
            <person name="Clermont K."/>
            <person name="Krom N."/>
            <person name="Kubenka K."/>
            <person name="Mamidi S."/>
            <person name="Mattison C."/>
            <person name="Monteros M."/>
            <person name="Pisani C."/>
            <person name="Plott C."/>
            <person name="Rajasekar S."/>
            <person name="Rhein H.S."/>
            <person name="Rohla C."/>
            <person name="Song M."/>
            <person name="Hilaire R.S."/>
            <person name="Shu S."/>
            <person name="Wells L."/>
            <person name="Wang X."/>
            <person name="Webber J."/>
            <person name="Heerema R.J."/>
            <person name="Klein P."/>
            <person name="Conner P."/>
            <person name="Grauke L."/>
            <person name="Grimwood J."/>
            <person name="Schmutz J."/>
            <person name="Randall J.J."/>
        </authorList>
    </citation>
    <scope>NUCLEOTIDE SEQUENCE</scope>
    <source>
        <tissue evidence="1">Leaf</tissue>
    </source>
</reference>
<protein>
    <submittedName>
        <fullName evidence="1">Uncharacterized protein</fullName>
    </submittedName>
</protein>
<dbReference type="EMBL" id="CM031829">
    <property type="protein sequence ID" value="KAG6713470.1"/>
    <property type="molecule type" value="Genomic_DNA"/>
</dbReference>
<evidence type="ECO:0000313" key="2">
    <source>
        <dbReference type="Proteomes" id="UP000811246"/>
    </source>
</evidence>
<gene>
    <name evidence="1" type="ORF">I3842_05G154700</name>
</gene>
<dbReference type="AlphaFoldDB" id="A0A922F3G9"/>
<name>A0A922F3G9_CARIL</name>
<sequence>MMTMGLSKSSTSGLSTYTACWTVKSSSLLTSIDPLCFPPVITVGQISFKSASIFSALPSISSLLVAPSSTIRCGSFTILIWFIPSLFKPIMFPPLLREIP</sequence>
<dbReference type="Proteomes" id="UP000811246">
    <property type="component" value="Chromosome 5"/>
</dbReference>
<accession>A0A922F3G9</accession>
<organism evidence="1 2">
    <name type="scientific">Carya illinoinensis</name>
    <name type="common">Pecan</name>
    <dbReference type="NCBI Taxonomy" id="32201"/>
    <lineage>
        <taxon>Eukaryota</taxon>
        <taxon>Viridiplantae</taxon>
        <taxon>Streptophyta</taxon>
        <taxon>Embryophyta</taxon>
        <taxon>Tracheophyta</taxon>
        <taxon>Spermatophyta</taxon>
        <taxon>Magnoliopsida</taxon>
        <taxon>eudicotyledons</taxon>
        <taxon>Gunneridae</taxon>
        <taxon>Pentapetalae</taxon>
        <taxon>rosids</taxon>
        <taxon>fabids</taxon>
        <taxon>Fagales</taxon>
        <taxon>Juglandaceae</taxon>
        <taxon>Carya</taxon>
    </lineage>
</organism>
<evidence type="ECO:0000313" key="1">
    <source>
        <dbReference type="EMBL" id="KAG6713470.1"/>
    </source>
</evidence>